<evidence type="ECO:0000313" key="3">
    <source>
        <dbReference type="Proteomes" id="UP001501710"/>
    </source>
</evidence>
<evidence type="ECO:0000313" key="2">
    <source>
        <dbReference type="EMBL" id="GAA4238262.1"/>
    </source>
</evidence>
<sequence>MNGLGADTAGQLLVTIGENHDRIHSEAAFAMLCGAAPIPASSGKTNRHRLNRGGDRQANAALYRIVLCRLRWDPRTRTYMERRTKDGLSKREIIRCLKRYIAREIYHTITSNDLHLAA</sequence>
<comment type="caution">
    <text evidence="2">The sequence shown here is derived from an EMBL/GenBank/DDBJ whole genome shotgun (WGS) entry which is preliminary data.</text>
</comment>
<dbReference type="Proteomes" id="UP001501710">
    <property type="component" value="Unassembled WGS sequence"/>
</dbReference>
<dbReference type="InterPro" id="IPR003346">
    <property type="entry name" value="Transposase_20"/>
</dbReference>
<gene>
    <name evidence="2" type="ORF">GCM10022254_53470</name>
</gene>
<organism evidence="2 3">
    <name type="scientific">Actinomadura meridiana</name>
    <dbReference type="NCBI Taxonomy" id="559626"/>
    <lineage>
        <taxon>Bacteria</taxon>
        <taxon>Bacillati</taxon>
        <taxon>Actinomycetota</taxon>
        <taxon>Actinomycetes</taxon>
        <taxon>Streptosporangiales</taxon>
        <taxon>Thermomonosporaceae</taxon>
        <taxon>Actinomadura</taxon>
    </lineage>
</organism>
<keyword evidence="3" id="KW-1185">Reference proteome</keyword>
<feature type="domain" description="Transposase IS116/IS110/IS902 C-terminal" evidence="1">
    <location>
        <begin position="1"/>
        <end position="80"/>
    </location>
</feature>
<protein>
    <recommendedName>
        <fullName evidence="1">Transposase IS116/IS110/IS902 C-terminal domain-containing protein</fullName>
    </recommendedName>
</protein>
<dbReference type="PANTHER" id="PTHR33055">
    <property type="entry name" value="TRANSPOSASE FOR INSERTION SEQUENCE ELEMENT IS1111A"/>
    <property type="match status" value="1"/>
</dbReference>
<accession>A0ABP8CEG5</accession>
<dbReference type="InterPro" id="IPR047650">
    <property type="entry name" value="Transpos_IS110"/>
</dbReference>
<name>A0ABP8CEG5_9ACTN</name>
<dbReference type="Pfam" id="PF02371">
    <property type="entry name" value="Transposase_20"/>
    <property type="match status" value="1"/>
</dbReference>
<evidence type="ECO:0000259" key="1">
    <source>
        <dbReference type="Pfam" id="PF02371"/>
    </source>
</evidence>
<dbReference type="EMBL" id="BAABAS010000020">
    <property type="protein sequence ID" value="GAA4238262.1"/>
    <property type="molecule type" value="Genomic_DNA"/>
</dbReference>
<dbReference type="PANTHER" id="PTHR33055:SF16">
    <property type="entry name" value="TRANSPOSASE FOR INSERTION SEQUENCE ELEMENT IS1547"/>
    <property type="match status" value="1"/>
</dbReference>
<proteinExistence type="predicted"/>
<reference evidence="3" key="1">
    <citation type="journal article" date="2019" name="Int. J. Syst. Evol. Microbiol.">
        <title>The Global Catalogue of Microorganisms (GCM) 10K type strain sequencing project: providing services to taxonomists for standard genome sequencing and annotation.</title>
        <authorList>
            <consortium name="The Broad Institute Genomics Platform"/>
            <consortium name="The Broad Institute Genome Sequencing Center for Infectious Disease"/>
            <person name="Wu L."/>
            <person name="Ma J."/>
        </authorList>
    </citation>
    <scope>NUCLEOTIDE SEQUENCE [LARGE SCALE GENOMIC DNA]</scope>
    <source>
        <strain evidence="3">JCM 17440</strain>
    </source>
</reference>